<dbReference type="SUPFAM" id="SSF52317">
    <property type="entry name" value="Class I glutamine amidotransferase-like"/>
    <property type="match status" value="1"/>
</dbReference>
<keyword evidence="1" id="KW-0346">Stress response</keyword>
<evidence type="ECO:0000259" key="4">
    <source>
        <dbReference type="Pfam" id="PF01965"/>
    </source>
</evidence>
<dbReference type="InterPro" id="IPR002818">
    <property type="entry name" value="DJ-1/PfpI"/>
</dbReference>
<accession>A0A934RFR6</accession>
<protein>
    <submittedName>
        <fullName evidence="5">Type 1 glutamine amidotransferase domain-containing protein</fullName>
    </submittedName>
</protein>
<comment type="caution">
    <text evidence="5">The sequence shown here is derived from an EMBL/GenBank/DDBJ whole genome shotgun (WGS) entry which is preliminary data.</text>
</comment>
<dbReference type="InterPro" id="IPR050325">
    <property type="entry name" value="Prot/Nucl_acid_deglycase"/>
</dbReference>
<dbReference type="Pfam" id="PF01965">
    <property type="entry name" value="DJ-1_PfpI"/>
    <property type="match status" value="1"/>
</dbReference>
<evidence type="ECO:0000256" key="1">
    <source>
        <dbReference type="ARBA" id="ARBA00023016"/>
    </source>
</evidence>
<dbReference type="CDD" id="cd03141">
    <property type="entry name" value="GATase1_Hsp31_like"/>
    <property type="match status" value="1"/>
</dbReference>
<reference evidence="5" key="1">
    <citation type="submission" date="2021-01" db="EMBL/GenBank/DDBJ databases">
        <title>Modified the classification status of verrucomicrobia.</title>
        <authorList>
            <person name="Feng X."/>
        </authorList>
    </citation>
    <scope>NUCLEOTIDE SEQUENCE</scope>
    <source>
        <strain evidence="5">KCTC 22201</strain>
    </source>
</reference>
<dbReference type="GO" id="GO:0019243">
    <property type="term" value="P:methylglyoxal catabolic process to D-lactate via S-lactoyl-glutathione"/>
    <property type="evidence" value="ECO:0007669"/>
    <property type="project" value="TreeGrafter"/>
</dbReference>
<dbReference type="Gene3D" id="3.40.50.880">
    <property type="match status" value="1"/>
</dbReference>
<dbReference type="PANTHER" id="PTHR48094:SF11">
    <property type="entry name" value="GLUTATHIONE-INDEPENDENT GLYOXALASE HSP31-RELATED"/>
    <property type="match status" value="1"/>
</dbReference>
<feature type="domain" description="DJ-1/PfpI" evidence="4">
    <location>
        <begin position="30"/>
        <end position="227"/>
    </location>
</feature>
<dbReference type="GO" id="GO:0005737">
    <property type="term" value="C:cytoplasm"/>
    <property type="evidence" value="ECO:0007669"/>
    <property type="project" value="TreeGrafter"/>
</dbReference>
<keyword evidence="5" id="KW-0315">Glutamine amidotransferase</keyword>
<name>A0A934RFR6_9BACT</name>
<comment type="similarity">
    <text evidence="3">Belongs to the peptidase C56 family. HSP31-like subfamily.</text>
</comment>
<dbReference type="EMBL" id="JAENII010000017">
    <property type="protein sequence ID" value="MBK1828778.1"/>
    <property type="molecule type" value="Genomic_DNA"/>
</dbReference>
<proteinExistence type="inferred from homology"/>
<sequence>MAEEEAPKESVLLVLTNHSELGDTGKKTGFYLSEAAHPHDVLTKADVAVTLASPDGGAAPVDPKSFDLSDEANSVFWKKFGNGDSDNPQVPKTLALSEVKPGEFDGIFFAGGHGTVWDFPTSEDLRAVTSSIWTRGGAVGAVCHGPAALINLKLPDGSLLVKGRKVAVFTNAEEKAVKLDEVVPYLLQDSFEGMGAEVVVADNFSENAVRDGRLVTGQNPASAKKAGELFVEALSVGK</sequence>
<dbReference type="InterPro" id="IPR029062">
    <property type="entry name" value="Class_I_gatase-like"/>
</dbReference>
<dbReference type="GO" id="GO:0019172">
    <property type="term" value="F:glyoxalase III activity"/>
    <property type="evidence" value="ECO:0007669"/>
    <property type="project" value="TreeGrafter"/>
</dbReference>
<evidence type="ECO:0000256" key="3">
    <source>
        <dbReference type="ARBA" id="ARBA00038493"/>
    </source>
</evidence>
<gene>
    <name evidence="5" type="ORF">JIN81_17215</name>
</gene>
<keyword evidence="6" id="KW-1185">Reference proteome</keyword>
<evidence type="ECO:0000256" key="2">
    <source>
        <dbReference type="ARBA" id="ARBA00023239"/>
    </source>
</evidence>
<dbReference type="Proteomes" id="UP000658278">
    <property type="component" value="Unassembled WGS sequence"/>
</dbReference>
<keyword evidence="2" id="KW-0456">Lyase</keyword>
<evidence type="ECO:0000313" key="6">
    <source>
        <dbReference type="Proteomes" id="UP000658278"/>
    </source>
</evidence>
<organism evidence="5 6">
    <name type="scientific">Haloferula rosea</name>
    <dbReference type="NCBI Taxonomy" id="490093"/>
    <lineage>
        <taxon>Bacteria</taxon>
        <taxon>Pseudomonadati</taxon>
        <taxon>Verrucomicrobiota</taxon>
        <taxon>Verrucomicrobiia</taxon>
        <taxon>Verrucomicrobiales</taxon>
        <taxon>Verrucomicrobiaceae</taxon>
        <taxon>Haloferula</taxon>
    </lineage>
</organism>
<evidence type="ECO:0000313" key="5">
    <source>
        <dbReference type="EMBL" id="MBK1828778.1"/>
    </source>
</evidence>
<dbReference type="PANTHER" id="PTHR48094">
    <property type="entry name" value="PROTEIN/NUCLEIC ACID DEGLYCASE DJ-1-RELATED"/>
    <property type="match status" value="1"/>
</dbReference>
<dbReference type="RefSeq" id="WP_200282881.1">
    <property type="nucleotide sequence ID" value="NZ_JAENII010000017.1"/>
</dbReference>
<dbReference type="AlphaFoldDB" id="A0A934RFR6"/>